<evidence type="ECO:0000256" key="4">
    <source>
        <dbReference type="RuleBase" id="RU003495"/>
    </source>
</evidence>
<dbReference type="PANTHER" id="PTHR34183">
    <property type="entry name" value="ENDOLYTIC PEPTIDOGLYCAN TRANSGLYCOSYLASE RLPA"/>
    <property type="match status" value="1"/>
</dbReference>
<keyword evidence="1 3" id="KW-0456">Lyase</keyword>
<dbReference type="Proteomes" id="UP000000557">
    <property type="component" value="Chromosome"/>
</dbReference>
<dbReference type="InterPro" id="IPR012997">
    <property type="entry name" value="RplA"/>
</dbReference>
<keyword evidence="2 3" id="KW-0961">Cell wall biogenesis/degradation</keyword>
<evidence type="ECO:0000259" key="5">
    <source>
        <dbReference type="Pfam" id="PF03330"/>
    </source>
</evidence>
<dbReference type="GO" id="GO:0008932">
    <property type="term" value="F:lytic endotransglycosylase activity"/>
    <property type="evidence" value="ECO:0007669"/>
    <property type="project" value="UniProtKB-UniRule"/>
</dbReference>
<reference evidence="6 7" key="2">
    <citation type="journal article" date="2003" name="DNA Res.">
        <title>Complete genome structure of Gloeobacter violaceus PCC 7421, a cyanobacterium that lacks thylakoids (supplement).</title>
        <authorList>
            <person name="Nakamura Y."/>
            <person name="Kaneko T."/>
            <person name="Sato S."/>
            <person name="Mimuro M."/>
            <person name="Miyashita H."/>
            <person name="Tsuchiya T."/>
            <person name="Sasamoto S."/>
            <person name="Watanabe A."/>
            <person name="Kawashima K."/>
            <person name="Kishida Y."/>
            <person name="Kiyokawa C."/>
            <person name="Kohara M."/>
            <person name="Matsumoto M."/>
            <person name="Matsuno A."/>
            <person name="Nakazaki N."/>
            <person name="Shimpo S."/>
            <person name="Takeuchi C."/>
            <person name="Yamada M."/>
            <person name="Tabata S."/>
        </authorList>
    </citation>
    <scope>NUCLEOTIDE SEQUENCE [LARGE SCALE GENOMIC DNA]</scope>
    <source>
        <strain evidence="7">ATCC 29082 / PCC 7421</strain>
    </source>
</reference>
<evidence type="ECO:0000256" key="1">
    <source>
        <dbReference type="ARBA" id="ARBA00023239"/>
    </source>
</evidence>
<dbReference type="AlphaFoldDB" id="Q7NLH5"/>
<dbReference type="InParanoid" id="Q7NLH5"/>
<dbReference type="GO" id="GO:0000270">
    <property type="term" value="P:peptidoglycan metabolic process"/>
    <property type="evidence" value="ECO:0007669"/>
    <property type="project" value="UniProtKB-UniRule"/>
</dbReference>
<dbReference type="GO" id="GO:0071555">
    <property type="term" value="P:cell wall organization"/>
    <property type="evidence" value="ECO:0007669"/>
    <property type="project" value="UniProtKB-KW"/>
</dbReference>
<keyword evidence="7" id="KW-1185">Reference proteome</keyword>
<dbReference type="OrthoDB" id="9779128at2"/>
<proteinExistence type="inferred from homology"/>
<feature type="domain" description="RlpA-like protein double-psi beta-barrel" evidence="5">
    <location>
        <begin position="259"/>
        <end position="347"/>
    </location>
</feature>
<dbReference type="EC" id="4.2.2.-" evidence="3"/>
<dbReference type="PhylomeDB" id="Q7NLH5"/>
<protein>
    <recommendedName>
        <fullName evidence="3">Probable endolytic peptidoglycan transglycosylase RlpA</fullName>
        <ecNumber evidence="3">4.2.2.-</ecNumber>
    </recommendedName>
</protein>
<comment type="function">
    <text evidence="3">Lytic transglycosylase with a strong preference for naked glycan strands that lack stem peptides.</text>
</comment>
<sequence length="351" mass="38073">MRTYSRLIALSIGAVKPPKTFAQADLIVRRLRPVVWFPRRNSEKSAMVNSIRDLIVALSCVAMLNVAAASAQVRTVQDLPVAGGWLKSMQQSLQQPAGTPTPDQLPLKMGGAVPPATRAAARIQDMPEYQTTVVYLGDLPLLSVATAEEPAILRASLISSRVNQLQWDQIPGESIRITHDGKSYSLVAGKDQTLITIDRSIRLSRTEAISDKAAALQIANRLRRYFGNAPELTDAPPEPPSLIAAISVSISDTVVHVFQGVASWYGHTFLNRRTSSGTVLREDSLIAAHPALPFGTQLRVTNLGNGRQVTVKVQDRGPFIRGRVIDLSPRAAQLLGMVSSGLARVKVEVIR</sequence>
<reference evidence="6 7" key="1">
    <citation type="journal article" date="2003" name="DNA Res.">
        <title>Complete genome structure of Gloeobacter violaceus PCC 7421, a cyanobacterium that lacks thylakoids.</title>
        <authorList>
            <person name="Nakamura Y."/>
            <person name="Kaneko T."/>
            <person name="Sato S."/>
            <person name="Mimuro M."/>
            <person name="Miyashita H."/>
            <person name="Tsuchiya T."/>
            <person name="Sasamoto S."/>
            <person name="Watanabe A."/>
            <person name="Kawashima K."/>
            <person name="Kishida Y."/>
            <person name="Kiyokawa C."/>
            <person name="Kohara M."/>
            <person name="Matsumoto M."/>
            <person name="Matsuno A."/>
            <person name="Nakazaki N."/>
            <person name="Shimpo S."/>
            <person name="Takeuchi C."/>
            <person name="Yamada M."/>
            <person name="Tabata S."/>
        </authorList>
    </citation>
    <scope>NUCLEOTIDE SEQUENCE [LARGE SCALE GENOMIC DNA]</scope>
    <source>
        <strain evidence="7">ATCC 29082 / PCC 7421</strain>
    </source>
</reference>
<gene>
    <name evidence="3" type="primary">rlpA</name>
    <name evidence="6" type="ordered locus">glr1148</name>
</gene>
<dbReference type="STRING" id="251221.gene:10758627"/>
<dbReference type="HOGENOM" id="CLU_789324_0_0_3"/>
<organism evidence="6 7">
    <name type="scientific">Gloeobacter violaceus (strain ATCC 29082 / PCC 7421)</name>
    <dbReference type="NCBI Taxonomy" id="251221"/>
    <lineage>
        <taxon>Bacteria</taxon>
        <taxon>Bacillati</taxon>
        <taxon>Cyanobacteriota</taxon>
        <taxon>Cyanophyceae</taxon>
        <taxon>Gloeobacterales</taxon>
        <taxon>Gloeobacteraceae</taxon>
        <taxon>Gloeobacter</taxon>
    </lineage>
</organism>
<accession>Q7NLH5</accession>
<evidence type="ECO:0000256" key="2">
    <source>
        <dbReference type="ARBA" id="ARBA00023316"/>
    </source>
</evidence>
<dbReference type="EnsemblBacteria" id="BAC89089">
    <property type="protein sequence ID" value="BAC89089"/>
    <property type="gene ID" value="BAC89089"/>
</dbReference>
<dbReference type="NCBIfam" id="TIGR00413">
    <property type="entry name" value="rlpA"/>
    <property type="match status" value="1"/>
</dbReference>
<comment type="similarity">
    <text evidence="3 4">Belongs to the RlpA family.</text>
</comment>
<evidence type="ECO:0000256" key="3">
    <source>
        <dbReference type="HAMAP-Rule" id="MF_02071"/>
    </source>
</evidence>
<dbReference type="HAMAP" id="MF_02071">
    <property type="entry name" value="RlpA"/>
    <property type="match status" value="1"/>
</dbReference>
<dbReference type="PANTHER" id="PTHR34183:SF1">
    <property type="entry name" value="ENDOLYTIC PEPTIDOGLYCAN TRANSGLYCOSYLASE RLPA"/>
    <property type="match status" value="1"/>
</dbReference>
<dbReference type="PATRIC" id="fig|251221.4.peg.1173"/>
<dbReference type="CDD" id="cd22268">
    <property type="entry name" value="DPBB_RlpA-like"/>
    <property type="match status" value="1"/>
</dbReference>
<evidence type="ECO:0000313" key="7">
    <source>
        <dbReference type="Proteomes" id="UP000000557"/>
    </source>
</evidence>
<dbReference type="InterPro" id="IPR009009">
    <property type="entry name" value="RlpA-like_DPBB"/>
</dbReference>
<dbReference type="InterPro" id="IPR034718">
    <property type="entry name" value="RlpA"/>
</dbReference>
<dbReference type="Pfam" id="PF03330">
    <property type="entry name" value="DPBB_1"/>
    <property type="match status" value="1"/>
</dbReference>
<evidence type="ECO:0000313" key="6">
    <source>
        <dbReference type="EMBL" id="BAC89089.1"/>
    </source>
</evidence>
<dbReference type="InterPro" id="IPR036908">
    <property type="entry name" value="RlpA-like_sf"/>
</dbReference>
<dbReference type="SUPFAM" id="SSF50685">
    <property type="entry name" value="Barwin-like endoglucanases"/>
    <property type="match status" value="1"/>
</dbReference>
<dbReference type="eggNOG" id="COG0797">
    <property type="taxonomic scope" value="Bacteria"/>
</dbReference>
<name>Q7NLH5_GLOVI</name>
<dbReference type="KEGG" id="gvi:glr1148"/>
<dbReference type="EMBL" id="BA000045">
    <property type="protein sequence ID" value="BAC89089.1"/>
    <property type="molecule type" value="Genomic_DNA"/>
</dbReference>
<dbReference type="Gene3D" id="2.40.40.10">
    <property type="entry name" value="RlpA-like domain"/>
    <property type="match status" value="1"/>
</dbReference>